<dbReference type="Gene3D" id="1.20.5.420">
    <property type="entry name" value="Immunoglobulin FC, subunit C"/>
    <property type="match status" value="1"/>
</dbReference>
<gene>
    <name evidence="1" type="ORF">M5G11_24540</name>
</gene>
<reference evidence="1 2" key="1">
    <citation type="submission" date="2022-05" db="EMBL/GenBank/DDBJ databases">
        <title>Novel Pseudomonas spp. Isolated from a Rainbow Trout Aquaculture Facility.</title>
        <authorList>
            <person name="Testerman T."/>
            <person name="Graf J."/>
        </authorList>
    </citation>
    <scope>NUCLEOTIDE SEQUENCE [LARGE SCALE GENOMIC DNA]</scope>
    <source>
        <strain evidence="1 2">ID681</strain>
    </source>
</reference>
<protein>
    <submittedName>
        <fullName evidence="1">EscE/YscE/SsaE family type III secretion system needle protein co-chaperone</fullName>
    </submittedName>
</protein>
<accession>A0ABT5NZR7</accession>
<sequence length="65" mass="7572">MIHELQEQWLTDNIRQELRARIEHKAMACKQQLQRTSTPSQFQQLTLQVQALNGAITILNAIEKD</sequence>
<comment type="caution">
    <text evidence="1">The sequence shown here is derived from an EMBL/GenBank/DDBJ whole genome shotgun (WGS) entry which is preliminary data.</text>
</comment>
<organism evidence="1 2">
    <name type="scientific">Pseudomonas fontis</name>
    <dbReference type="NCBI Taxonomy" id="2942633"/>
    <lineage>
        <taxon>Bacteria</taxon>
        <taxon>Pseudomonadati</taxon>
        <taxon>Pseudomonadota</taxon>
        <taxon>Gammaproteobacteria</taxon>
        <taxon>Pseudomonadales</taxon>
        <taxon>Pseudomonadaceae</taxon>
        <taxon>Pseudomonas</taxon>
    </lineage>
</organism>
<name>A0ABT5NZR7_9PSED</name>
<evidence type="ECO:0000313" key="2">
    <source>
        <dbReference type="Proteomes" id="UP001148203"/>
    </source>
</evidence>
<evidence type="ECO:0000313" key="1">
    <source>
        <dbReference type="EMBL" id="MDD0993703.1"/>
    </source>
</evidence>
<dbReference type="NCBIfam" id="TIGR02501">
    <property type="entry name" value="type_III_yscE"/>
    <property type="match status" value="1"/>
</dbReference>
<proteinExistence type="predicted"/>
<dbReference type="Proteomes" id="UP001148203">
    <property type="component" value="Unassembled WGS sequence"/>
</dbReference>
<dbReference type="InterPro" id="IPR012671">
    <property type="entry name" value="T3SS_PscE/YscE"/>
</dbReference>
<dbReference type="EMBL" id="JAMDGY010000104">
    <property type="protein sequence ID" value="MDD0993703.1"/>
    <property type="molecule type" value="Genomic_DNA"/>
</dbReference>
<keyword evidence="2" id="KW-1185">Reference proteome</keyword>
<dbReference type="RefSeq" id="WP_273912842.1">
    <property type="nucleotide sequence ID" value="NZ_JAMDGX010000071.1"/>
</dbReference>
<dbReference type="Pfam" id="PF08988">
    <property type="entry name" value="T3SS_needle_E"/>
    <property type="match status" value="1"/>
</dbReference>